<dbReference type="GO" id="GO:0016020">
    <property type="term" value="C:membrane"/>
    <property type="evidence" value="ECO:0007669"/>
    <property type="project" value="UniProtKB-SubCell"/>
</dbReference>
<reference evidence="6 7" key="1">
    <citation type="submission" date="2018-03" db="EMBL/GenBank/DDBJ databases">
        <title>Lachnoclostridium SNUG30386 gen.nov., sp.nov., isolated from human faeces.</title>
        <authorList>
            <person name="Seo B."/>
            <person name="Jeon K."/>
            <person name="Ko G."/>
        </authorList>
    </citation>
    <scope>NUCLEOTIDE SEQUENCE [LARGE SCALE GENOMIC DNA]</scope>
    <source>
        <strain evidence="6 7">SNUG30386</strain>
    </source>
</reference>
<keyword evidence="7" id="KW-1185">Reference proteome</keyword>
<keyword evidence="3 5" id="KW-1133">Transmembrane helix</keyword>
<name>A0A2T3FKV0_9CLOT</name>
<evidence type="ECO:0000256" key="5">
    <source>
        <dbReference type="SAM" id="Phobius"/>
    </source>
</evidence>
<protein>
    <submittedName>
        <fullName evidence="6">Colicin V synthesis protein</fullName>
    </submittedName>
</protein>
<organism evidence="6 7">
    <name type="scientific">Clostridium fessum</name>
    <dbReference type="NCBI Taxonomy" id="2126740"/>
    <lineage>
        <taxon>Bacteria</taxon>
        <taxon>Bacillati</taxon>
        <taxon>Bacillota</taxon>
        <taxon>Clostridia</taxon>
        <taxon>Eubacteriales</taxon>
        <taxon>Clostridiaceae</taxon>
        <taxon>Clostridium</taxon>
    </lineage>
</organism>
<proteinExistence type="predicted"/>
<keyword evidence="4 5" id="KW-0472">Membrane</keyword>
<dbReference type="EMBL" id="PYLO01000006">
    <property type="protein sequence ID" value="PST35905.1"/>
    <property type="molecule type" value="Genomic_DNA"/>
</dbReference>
<feature type="transmembrane region" description="Helical" evidence="5">
    <location>
        <begin position="9"/>
        <end position="27"/>
    </location>
</feature>
<evidence type="ECO:0000256" key="2">
    <source>
        <dbReference type="ARBA" id="ARBA00022692"/>
    </source>
</evidence>
<comment type="subcellular location">
    <subcellularLocation>
        <location evidence="1">Membrane</location>
        <topology evidence="1">Multi-pass membrane protein</topology>
    </subcellularLocation>
</comment>
<evidence type="ECO:0000256" key="3">
    <source>
        <dbReference type="ARBA" id="ARBA00022989"/>
    </source>
</evidence>
<dbReference type="RefSeq" id="WP_107001682.1">
    <property type="nucleotide sequence ID" value="NZ_DBFBUD010000085.1"/>
</dbReference>
<dbReference type="AlphaFoldDB" id="A0A2T3FKV0"/>
<accession>A0A2T3FKV0</accession>
<evidence type="ECO:0000313" key="6">
    <source>
        <dbReference type="EMBL" id="PST35905.1"/>
    </source>
</evidence>
<evidence type="ECO:0000313" key="7">
    <source>
        <dbReference type="Proteomes" id="UP000241048"/>
    </source>
</evidence>
<dbReference type="Pfam" id="PF02674">
    <property type="entry name" value="Colicin_V"/>
    <property type="match status" value="1"/>
</dbReference>
<keyword evidence="2 5" id="KW-0812">Transmembrane</keyword>
<dbReference type="Proteomes" id="UP000241048">
    <property type="component" value="Unassembled WGS sequence"/>
</dbReference>
<sequence>MGAYIKENWLFVVVAVYLVSMVLYGHYRGFVRLAVSAVSLVLSLGVVHFGAPSVANLLRSNEVVYQAVEDSVTKFIQKDDEAENEAADAAPPSVQRSIIEEMELPEQLKDALLENNNSEVYEALGVSSFTHYVSRYLANSLINIISFFLLFAAVFGGLRVLSVSLNVVSRLPIISGLNRLAGAVLGGAEGIFFVWIAALLITLFSATAIGELFLNQIESNIWLTWLYDHNMLGSILMGVVKRII</sequence>
<feature type="transmembrane region" description="Helical" evidence="5">
    <location>
        <begin position="192"/>
        <end position="214"/>
    </location>
</feature>
<gene>
    <name evidence="6" type="ORF">C7U56_13615</name>
</gene>
<feature type="transmembrane region" description="Helical" evidence="5">
    <location>
        <begin position="33"/>
        <end position="51"/>
    </location>
</feature>
<dbReference type="InterPro" id="IPR003825">
    <property type="entry name" value="Colicin-V_CvpA"/>
</dbReference>
<evidence type="ECO:0000256" key="1">
    <source>
        <dbReference type="ARBA" id="ARBA00004141"/>
    </source>
</evidence>
<dbReference type="GO" id="GO:0009403">
    <property type="term" value="P:toxin biosynthetic process"/>
    <property type="evidence" value="ECO:0007669"/>
    <property type="project" value="InterPro"/>
</dbReference>
<comment type="caution">
    <text evidence="6">The sequence shown here is derived from an EMBL/GenBank/DDBJ whole genome shotgun (WGS) entry which is preliminary data.</text>
</comment>
<evidence type="ECO:0000256" key="4">
    <source>
        <dbReference type="ARBA" id="ARBA00023136"/>
    </source>
</evidence>
<feature type="transmembrane region" description="Helical" evidence="5">
    <location>
        <begin position="141"/>
        <end position="161"/>
    </location>
</feature>